<keyword evidence="3" id="KW-1185">Reference proteome</keyword>
<dbReference type="OrthoDB" id="9797498at2"/>
<evidence type="ECO:0000313" key="3">
    <source>
        <dbReference type="Proteomes" id="UP000274271"/>
    </source>
</evidence>
<dbReference type="InterPro" id="IPR051781">
    <property type="entry name" value="Metallo-dep_Hydrolase"/>
</dbReference>
<dbReference type="InterPro" id="IPR011059">
    <property type="entry name" value="Metal-dep_hydrolase_composite"/>
</dbReference>
<dbReference type="PANTHER" id="PTHR43135:SF3">
    <property type="entry name" value="ALPHA-D-RIBOSE 1-METHYLPHOSPHONATE 5-TRIPHOSPHATE DIPHOSPHATASE"/>
    <property type="match status" value="1"/>
</dbReference>
<dbReference type="Proteomes" id="UP000274271">
    <property type="component" value="Unassembled WGS sequence"/>
</dbReference>
<accession>A0A3P1CLH7</accession>
<evidence type="ECO:0000313" key="2">
    <source>
        <dbReference type="EMBL" id="RRB14030.1"/>
    </source>
</evidence>
<name>A0A3P1CLH7_9BACT</name>
<protein>
    <recommendedName>
        <fullName evidence="1">Amidohydrolase-related domain-containing protein</fullName>
    </recommendedName>
</protein>
<feature type="domain" description="Amidohydrolase-related" evidence="1">
    <location>
        <begin position="325"/>
        <end position="426"/>
    </location>
</feature>
<dbReference type="GO" id="GO:0016810">
    <property type="term" value="F:hydrolase activity, acting on carbon-nitrogen (but not peptide) bonds"/>
    <property type="evidence" value="ECO:0007669"/>
    <property type="project" value="InterPro"/>
</dbReference>
<dbReference type="Gene3D" id="3.30.110.90">
    <property type="entry name" value="Amidohydrolase"/>
    <property type="match status" value="1"/>
</dbReference>
<reference evidence="2 3" key="1">
    <citation type="submission" date="2018-11" db="EMBL/GenBank/DDBJ databases">
        <authorList>
            <person name="Zhou Z."/>
            <person name="Wang G."/>
        </authorList>
    </citation>
    <scope>NUCLEOTIDE SEQUENCE [LARGE SCALE GENOMIC DNA]</scope>
    <source>
        <strain evidence="2 3">KCTC42998</strain>
    </source>
</reference>
<dbReference type="RefSeq" id="WP_124907926.1">
    <property type="nucleotide sequence ID" value="NZ_RQJP01000003.1"/>
</dbReference>
<evidence type="ECO:0000259" key="1">
    <source>
        <dbReference type="Pfam" id="PF01979"/>
    </source>
</evidence>
<dbReference type="SUPFAM" id="SSF51556">
    <property type="entry name" value="Metallo-dependent hydrolases"/>
    <property type="match status" value="1"/>
</dbReference>
<dbReference type="EMBL" id="RQJP01000003">
    <property type="protein sequence ID" value="RRB14030.1"/>
    <property type="molecule type" value="Genomic_DNA"/>
</dbReference>
<dbReference type="Gene3D" id="2.30.40.10">
    <property type="entry name" value="Urease, subunit C, domain 1"/>
    <property type="match status" value="1"/>
</dbReference>
<dbReference type="PANTHER" id="PTHR43135">
    <property type="entry name" value="ALPHA-D-RIBOSE 1-METHYLPHOSPHONATE 5-TRIPHOSPHATE DIPHOSPHATASE"/>
    <property type="match status" value="1"/>
</dbReference>
<dbReference type="Gene3D" id="1.20.58.520">
    <property type="entry name" value="Amidohydrolase"/>
    <property type="match status" value="1"/>
</dbReference>
<organism evidence="2 3">
    <name type="scientific">Larkinella knui</name>
    <dbReference type="NCBI Taxonomy" id="2025310"/>
    <lineage>
        <taxon>Bacteria</taxon>
        <taxon>Pseudomonadati</taxon>
        <taxon>Bacteroidota</taxon>
        <taxon>Cytophagia</taxon>
        <taxon>Cytophagales</taxon>
        <taxon>Spirosomataceae</taxon>
        <taxon>Larkinella</taxon>
    </lineage>
</organism>
<gene>
    <name evidence="2" type="ORF">EHT87_17445</name>
</gene>
<dbReference type="Pfam" id="PF01979">
    <property type="entry name" value="Amidohydro_1"/>
    <property type="match status" value="1"/>
</dbReference>
<dbReference type="InterPro" id="IPR032466">
    <property type="entry name" value="Metal_Hydrolase"/>
</dbReference>
<dbReference type="Gene3D" id="3.40.50.10910">
    <property type="entry name" value="Amidohydrolase"/>
    <property type="match status" value="1"/>
</dbReference>
<dbReference type="InterPro" id="IPR006680">
    <property type="entry name" value="Amidohydro-rel"/>
</dbReference>
<proteinExistence type="predicted"/>
<dbReference type="AlphaFoldDB" id="A0A3P1CLH7"/>
<comment type="caution">
    <text evidence="2">The sequence shown here is derived from an EMBL/GenBank/DDBJ whole genome shotgun (WGS) entry which is preliminary data.</text>
</comment>
<sequence>MKKITITTIVLILLLGVYFYFTSGALPPGHLVSLLPTKYGKATGEKPTSYLIQNVSVIPMTQDTILPHQFVLIENRRIRQITNRLADVDTSTNPFLIDGTGKYLIPGLNDMHVHLNDDNNLLLFVANGVTTIRNMAGYPFHLKLRERIKKQQILGPTLYTASPILEGTNNVWKFSIIVKTKKEARDAVLKYKKDGYDFIKIYHTLPEELYKEIVRAGDSLQIPVVGHIPFQVDLHQVLALNQYSLEHVDVSPISPTIPLVQKLEMIGKSRKWMCPTLLVYKNMQKHPNDQTIPTHYEGYVDPQTRMFWKQRLQYYSRDRYGLRKNMAKLIFRSGGRFVAGTDCLNSYVLAGFSLHEELQELVSAGLPEFEALKASTVNAAEFLNRKTEIGTIEPNKLADLVLLDGNPLQNIANTKKINGVMLQGKWFDSHELNRMLDDIKKSYPD</sequence>
<dbReference type="SUPFAM" id="SSF51338">
    <property type="entry name" value="Composite domain of metallo-dependent hydrolases"/>
    <property type="match status" value="1"/>
</dbReference>